<dbReference type="STRING" id="658218.SAMN05216562_0555"/>
<dbReference type="GO" id="GO:0016020">
    <property type="term" value="C:membrane"/>
    <property type="evidence" value="ECO:0007669"/>
    <property type="project" value="TreeGrafter"/>
</dbReference>
<dbReference type="InterPro" id="IPR008254">
    <property type="entry name" value="Flavodoxin/NO_synth"/>
</dbReference>
<dbReference type="PROSITE" id="PS50902">
    <property type="entry name" value="FLAVODOXIN_LIKE"/>
    <property type="match status" value="1"/>
</dbReference>
<dbReference type="SUPFAM" id="SSF52218">
    <property type="entry name" value="Flavoproteins"/>
    <property type="match status" value="1"/>
</dbReference>
<dbReference type="InterPro" id="IPR001226">
    <property type="entry name" value="Flavodoxin_CS"/>
</dbReference>
<dbReference type="PANTHER" id="PTHR30546:SF23">
    <property type="entry name" value="FLAVOPROTEIN-LIKE PROTEIN YCP4-RELATED"/>
    <property type="match status" value="1"/>
</dbReference>
<evidence type="ECO:0000313" key="5">
    <source>
        <dbReference type="EMBL" id="SDZ82097.1"/>
    </source>
</evidence>
<dbReference type="Pfam" id="PF03358">
    <property type="entry name" value="FMN_red"/>
    <property type="match status" value="1"/>
</dbReference>
<reference evidence="6" key="1">
    <citation type="submission" date="2016-10" db="EMBL/GenBank/DDBJ databases">
        <authorList>
            <person name="Varghese N."/>
            <person name="Submissions S."/>
        </authorList>
    </citation>
    <scope>NUCLEOTIDE SEQUENCE [LARGE SCALE GENOMIC DNA]</scope>
    <source>
        <strain evidence="6">CGMCC 1.10657</strain>
    </source>
</reference>
<organism evidence="5 6">
    <name type="scientific">Microbulbifer marinus</name>
    <dbReference type="NCBI Taxonomy" id="658218"/>
    <lineage>
        <taxon>Bacteria</taxon>
        <taxon>Pseudomonadati</taxon>
        <taxon>Pseudomonadota</taxon>
        <taxon>Gammaproteobacteria</taxon>
        <taxon>Cellvibrionales</taxon>
        <taxon>Microbulbiferaceae</taxon>
        <taxon>Microbulbifer</taxon>
    </lineage>
</organism>
<dbReference type="PANTHER" id="PTHR30546">
    <property type="entry name" value="FLAVODOXIN-RELATED PROTEIN WRBA-RELATED"/>
    <property type="match status" value="1"/>
</dbReference>
<dbReference type="Gene3D" id="3.40.50.360">
    <property type="match status" value="1"/>
</dbReference>
<dbReference type="AlphaFoldDB" id="A0A1H3W4T9"/>
<name>A0A1H3W4T9_9GAMM</name>
<keyword evidence="6" id="KW-1185">Reference proteome</keyword>
<evidence type="ECO:0000256" key="3">
    <source>
        <dbReference type="ARBA" id="ARBA00022643"/>
    </source>
</evidence>
<evidence type="ECO:0000313" key="6">
    <source>
        <dbReference type="Proteomes" id="UP000198658"/>
    </source>
</evidence>
<dbReference type="GO" id="GO:0009055">
    <property type="term" value="F:electron transfer activity"/>
    <property type="evidence" value="ECO:0007669"/>
    <property type="project" value="InterPro"/>
</dbReference>
<gene>
    <name evidence="5" type="ORF">SAMN05216562_0555</name>
</gene>
<dbReference type="InterPro" id="IPR005025">
    <property type="entry name" value="FMN_Rdtase-like_dom"/>
</dbReference>
<dbReference type="PROSITE" id="PS00201">
    <property type="entry name" value="FLAVODOXIN"/>
    <property type="match status" value="1"/>
</dbReference>
<dbReference type="RefSeq" id="WP_091384908.1">
    <property type="nucleotide sequence ID" value="NZ_FNQO01000001.1"/>
</dbReference>
<proteinExistence type="predicted"/>
<dbReference type="EMBL" id="FNQO01000001">
    <property type="protein sequence ID" value="SDZ82097.1"/>
    <property type="molecule type" value="Genomic_DNA"/>
</dbReference>
<dbReference type="OrthoDB" id="9801479at2"/>
<dbReference type="GO" id="GO:0010181">
    <property type="term" value="F:FMN binding"/>
    <property type="evidence" value="ECO:0007669"/>
    <property type="project" value="InterPro"/>
</dbReference>
<protein>
    <submittedName>
        <fullName evidence="5">Multimeric flavodoxin WrbA</fullName>
    </submittedName>
</protein>
<evidence type="ECO:0000256" key="1">
    <source>
        <dbReference type="ARBA" id="ARBA00001917"/>
    </source>
</evidence>
<accession>A0A1H3W4T9</accession>
<comment type="cofactor">
    <cofactor evidence="1">
        <name>FMN</name>
        <dbReference type="ChEBI" id="CHEBI:58210"/>
    </cofactor>
</comment>
<feature type="domain" description="Flavodoxin-like" evidence="4">
    <location>
        <begin position="4"/>
        <end position="179"/>
    </location>
</feature>
<sequence>MTKFAVVYYSATGTTEILARAVAAGIHTNVGAEAALLKIEGEDVREGRYENPELLQQLDSCHGIVFGSPTFMGSVAAQFKAFMDATSERWGRRAWTGKLAAGFTIGGSPSGDQLNTLQTLQVFASQHGMLWSGIDLPAGWDSSGRNRLGSQSGLTAVRCDSNGVHQLDRLTAMYLGERIAGLRRSILTEGDL</sequence>
<keyword evidence="2" id="KW-0285">Flavoprotein</keyword>
<dbReference type="GO" id="GO:0003955">
    <property type="term" value="F:NAD(P)H dehydrogenase (quinone) activity"/>
    <property type="evidence" value="ECO:0007669"/>
    <property type="project" value="TreeGrafter"/>
</dbReference>
<keyword evidence="3" id="KW-0288">FMN</keyword>
<dbReference type="Proteomes" id="UP000198658">
    <property type="component" value="Unassembled WGS sequence"/>
</dbReference>
<evidence type="ECO:0000259" key="4">
    <source>
        <dbReference type="PROSITE" id="PS50902"/>
    </source>
</evidence>
<dbReference type="InterPro" id="IPR029039">
    <property type="entry name" value="Flavoprotein-like_sf"/>
</dbReference>
<evidence type="ECO:0000256" key="2">
    <source>
        <dbReference type="ARBA" id="ARBA00022630"/>
    </source>
</evidence>